<keyword evidence="3" id="KW-1185">Reference proteome</keyword>
<feature type="region of interest" description="Disordered" evidence="1">
    <location>
        <begin position="339"/>
        <end position="376"/>
    </location>
</feature>
<dbReference type="SUPFAM" id="SSF47162">
    <property type="entry name" value="Apolipoprotein"/>
    <property type="match status" value="1"/>
</dbReference>
<accession>A0ABQ7AR59</accession>
<dbReference type="EMBL" id="QGKV02001556">
    <property type="protein sequence ID" value="KAF3516561.1"/>
    <property type="molecule type" value="Genomic_DNA"/>
</dbReference>
<organism evidence="2 3">
    <name type="scientific">Brassica cretica</name>
    <name type="common">Mustard</name>
    <dbReference type="NCBI Taxonomy" id="69181"/>
    <lineage>
        <taxon>Eukaryota</taxon>
        <taxon>Viridiplantae</taxon>
        <taxon>Streptophyta</taxon>
        <taxon>Embryophyta</taxon>
        <taxon>Tracheophyta</taxon>
        <taxon>Spermatophyta</taxon>
        <taxon>Magnoliopsida</taxon>
        <taxon>eudicotyledons</taxon>
        <taxon>Gunneridae</taxon>
        <taxon>Pentapetalae</taxon>
        <taxon>rosids</taxon>
        <taxon>malvids</taxon>
        <taxon>Brassicales</taxon>
        <taxon>Brassicaceae</taxon>
        <taxon>Brassiceae</taxon>
        <taxon>Brassica</taxon>
    </lineage>
</organism>
<comment type="caution">
    <text evidence="2">The sequence shown here is derived from an EMBL/GenBank/DDBJ whole genome shotgun (WGS) entry which is preliminary data.</text>
</comment>
<evidence type="ECO:0000313" key="2">
    <source>
        <dbReference type="EMBL" id="KAF3516561.1"/>
    </source>
</evidence>
<name>A0ABQ7AR59_BRACR</name>
<evidence type="ECO:0000313" key="3">
    <source>
        <dbReference type="Proteomes" id="UP000266723"/>
    </source>
</evidence>
<gene>
    <name evidence="2" type="ORF">DY000_02059270</name>
</gene>
<dbReference type="Proteomes" id="UP000266723">
    <property type="component" value="Unassembled WGS sequence"/>
</dbReference>
<evidence type="ECO:0000256" key="1">
    <source>
        <dbReference type="SAM" id="MobiDB-lite"/>
    </source>
</evidence>
<sequence length="376" mass="41527">MSLCHGEEMSLCHGRESVIQLTTCLLILSFLADSSYADILSFINLWSSWASSLSSKTRLKIQRERKKDERKILSIWVVKSWRFGVLKLRITHVLQPLILIGLAWLHLKVVYQLSSNSVCFEPMEWSDQPDRCGGFNSRMFQKPSVISLSSSLVFLSQSHGFKGALVFLGCWSKAIESILRTSDRPSKNIDRVISSHLQSGVYSGSPLRGSFPEPGQAAGRLHPGGTGLDLPLSTDFTATLEKLGNDQDHLYRIDGESSSSLAKTALNNLLPRHATDLARSEVNERANPAQKPLAGELNRHAGQLAGELNHHAGQLAGELNHHAGQLAGELNRPVVALARRAQPPRRSARRRAEPSRGCVRRRVRPSRESARPASST</sequence>
<reference evidence="2 3" key="1">
    <citation type="journal article" date="2020" name="BMC Genomics">
        <title>Intraspecific diversification of the crop wild relative Brassica cretica Lam. using demographic model selection.</title>
        <authorList>
            <person name="Kioukis A."/>
            <person name="Michalopoulou V.A."/>
            <person name="Briers L."/>
            <person name="Pirintsos S."/>
            <person name="Studholme D.J."/>
            <person name="Pavlidis P."/>
            <person name="Sarris P.F."/>
        </authorList>
    </citation>
    <scope>NUCLEOTIDE SEQUENCE [LARGE SCALE GENOMIC DNA]</scope>
    <source>
        <strain evidence="3">cv. PFS-1207/04</strain>
    </source>
</reference>
<proteinExistence type="predicted"/>
<protein>
    <submittedName>
        <fullName evidence="2">Uncharacterized protein</fullName>
    </submittedName>
</protein>